<dbReference type="GeneID" id="101325735"/>
<evidence type="ECO:0000256" key="10">
    <source>
        <dbReference type="ARBA" id="ARBA00067674"/>
    </source>
</evidence>
<dbReference type="RefSeq" id="XP_033699512.1">
    <property type="nucleotide sequence ID" value="XM_033843621.1"/>
</dbReference>
<name>A0A6J3QBM3_TURTR</name>
<dbReference type="GO" id="GO:0030877">
    <property type="term" value="C:beta-catenin destruction complex"/>
    <property type="evidence" value="ECO:0007669"/>
    <property type="project" value="TreeGrafter"/>
</dbReference>
<dbReference type="Pfam" id="PF06384">
    <property type="entry name" value="ICAT"/>
    <property type="match status" value="1"/>
</dbReference>
<protein>
    <recommendedName>
        <fullName evidence="10">Beta-catenin-interacting protein 1</fullName>
    </recommendedName>
</protein>
<evidence type="ECO:0000313" key="14">
    <source>
        <dbReference type="RefSeq" id="XP_033699481.1"/>
    </source>
</evidence>
<keyword evidence="7" id="KW-0539">Nucleus</keyword>
<evidence type="ECO:0000256" key="9">
    <source>
        <dbReference type="ARBA" id="ARBA00061903"/>
    </source>
</evidence>
<reference evidence="14 15" key="1">
    <citation type="submission" date="2025-04" db="UniProtKB">
        <authorList>
            <consortium name="RefSeq"/>
        </authorList>
    </citation>
    <scope>IDENTIFICATION</scope>
    <source>
        <tissue evidence="14 15">Spleen</tissue>
    </source>
</reference>
<dbReference type="GO" id="GO:0008013">
    <property type="term" value="F:beta-catenin binding"/>
    <property type="evidence" value="ECO:0007669"/>
    <property type="project" value="InterPro"/>
</dbReference>
<evidence type="ECO:0000313" key="15">
    <source>
        <dbReference type="RefSeq" id="XP_033699488.1"/>
    </source>
</evidence>
<dbReference type="RefSeq" id="XP_033699490.1">
    <property type="nucleotide sequence ID" value="XM_033843599.1"/>
</dbReference>
<evidence type="ECO:0000313" key="17">
    <source>
        <dbReference type="RefSeq" id="XP_033699497.1"/>
    </source>
</evidence>
<dbReference type="FunFam" id="1.10.10.490:FF:000001">
    <property type="entry name" value="beta-catenin-interacting protein 1"/>
    <property type="match status" value="1"/>
</dbReference>
<keyword evidence="6" id="KW-0879">Wnt signaling pathway</keyword>
<dbReference type="GO" id="GO:0005829">
    <property type="term" value="C:cytosol"/>
    <property type="evidence" value="ECO:0007669"/>
    <property type="project" value="TreeGrafter"/>
</dbReference>
<evidence type="ECO:0000256" key="6">
    <source>
        <dbReference type="ARBA" id="ARBA00022687"/>
    </source>
</evidence>
<accession>A0A6J3QBM3</accession>
<dbReference type="GO" id="GO:0005634">
    <property type="term" value="C:nucleus"/>
    <property type="evidence" value="ECO:0007669"/>
    <property type="project" value="UniProtKB-SubCell"/>
</dbReference>
<dbReference type="PANTHER" id="PTHR47142">
    <property type="entry name" value="BETA-CATENIN-INTERACTING PROTEIN 1"/>
    <property type="match status" value="1"/>
</dbReference>
<dbReference type="CTD" id="56998"/>
<comment type="similarity">
    <text evidence="3">Belongs to the CTNNBIP1 family.</text>
</comment>
<dbReference type="InterPro" id="IPR009428">
    <property type="entry name" value="ICAT_dom"/>
</dbReference>
<dbReference type="GO" id="GO:0090090">
    <property type="term" value="P:negative regulation of canonical Wnt signaling pathway"/>
    <property type="evidence" value="ECO:0007669"/>
    <property type="project" value="UniProtKB-ARBA"/>
</dbReference>
<evidence type="ECO:0000256" key="8">
    <source>
        <dbReference type="ARBA" id="ARBA00054377"/>
    </source>
</evidence>
<evidence type="ECO:0000256" key="7">
    <source>
        <dbReference type="ARBA" id="ARBA00023242"/>
    </source>
</evidence>
<dbReference type="GO" id="GO:0016055">
    <property type="term" value="P:Wnt signaling pathway"/>
    <property type="evidence" value="ECO:0007669"/>
    <property type="project" value="UniProtKB-KW"/>
</dbReference>
<feature type="region of interest" description="Disordered" evidence="11">
    <location>
        <begin position="56"/>
        <end position="79"/>
    </location>
</feature>
<comment type="subunit">
    <text evidence="9">Binds CTNNB1.</text>
</comment>
<evidence type="ECO:0000313" key="16">
    <source>
        <dbReference type="RefSeq" id="XP_033699490.1"/>
    </source>
</evidence>
<evidence type="ECO:0000256" key="3">
    <source>
        <dbReference type="ARBA" id="ARBA00006505"/>
    </source>
</evidence>
<dbReference type="AlphaFoldDB" id="A0A6J3QBM3"/>
<feature type="domain" description="Beta-catenin-interacting ICAT" evidence="12">
    <location>
        <begin position="1"/>
        <end position="62"/>
    </location>
</feature>
<dbReference type="SUPFAM" id="SSF81730">
    <property type="entry name" value="beta-catenin-interacting protein ICAT"/>
    <property type="match status" value="1"/>
</dbReference>
<organism evidence="13 15">
    <name type="scientific">Tursiops truncatus</name>
    <name type="common">Atlantic bottle-nosed dolphin</name>
    <name type="synonym">Delphinus truncatus</name>
    <dbReference type="NCBI Taxonomy" id="9739"/>
    <lineage>
        <taxon>Eukaryota</taxon>
        <taxon>Metazoa</taxon>
        <taxon>Chordata</taxon>
        <taxon>Craniata</taxon>
        <taxon>Vertebrata</taxon>
        <taxon>Euteleostomi</taxon>
        <taxon>Mammalia</taxon>
        <taxon>Eutheria</taxon>
        <taxon>Laurasiatheria</taxon>
        <taxon>Artiodactyla</taxon>
        <taxon>Whippomorpha</taxon>
        <taxon>Cetacea</taxon>
        <taxon>Odontoceti</taxon>
        <taxon>Delphinidae</taxon>
        <taxon>Tursiops</taxon>
    </lineage>
</organism>
<comment type="function">
    <text evidence="8">Prevents the interaction between CTNNB1 and TCF family members, and acts as a negative regulator of the Wnt signaling pathway.</text>
</comment>
<comment type="subcellular location">
    <subcellularLocation>
        <location evidence="2">Cytoplasm</location>
    </subcellularLocation>
    <subcellularLocation>
        <location evidence="1">Nucleus</location>
    </subcellularLocation>
</comment>
<dbReference type="Proteomes" id="UP000245320">
    <property type="component" value="Chromosome 1"/>
</dbReference>
<dbReference type="Gene3D" id="1.10.10.490">
    <property type="entry name" value="Beta-catenin-interacting ICAT"/>
    <property type="match status" value="1"/>
</dbReference>
<dbReference type="RefSeq" id="XP_033699488.1">
    <property type="nucleotide sequence ID" value="XM_033843597.1"/>
</dbReference>
<dbReference type="RefSeq" id="XP_073652549.1">
    <property type="nucleotide sequence ID" value="XM_073796448.1"/>
</dbReference>
<evidence type="ECO:0000256" key="1">
    <source>
        <dbReference type="ARBA" id="ARBA00004123"/>
    </source>
</evidence>
<dbReference type="RefSeq" id="XP_033699503.1">
    <property type="nucleotide sequence ID" value="XM_033843612.1"/>
</dbReference>
<proteinExistence type="inferred from homology"/>
<evidence type="ECO:0000313" key="19">
    <source>
        <dbReference type="RefSeq" id="XP_033699510.1"/>
    </source>
</evidence>
<sequence length="195" mass="21347">MNREGAPGKSPEEMYIQQKVRVLLMLRKMGSNLTASEEEFLRTYAGVVSSQLSQLPQHSIDQASSPCPRLQPRARGPSSSNSFALVCRCRGCGDGVFQVGDGGPEAVAANPLEYPGGWQRPGDLCGPHRLSGRGSPSLPRPPHPTPSRPAPRPLRILQGDTSGAVTIGLKGRTHDWLREETFLFLNLDQRKPFYF</sequence>
<evidence type="ECO:0000259" key="12">
    <source>
        <dbReference type="Pfam" id="PF06384"/>
    </source>
</evidence>
<dbReference type="OrthoDB" id="9678975at2759"/>
<feature type="region of interest" description="Disordered" evidence="11">
    <location>
        <begin position="118"/>
        <end position="155"/>
    </location>
</feature>
<evidence type="ECO:0000256" key="11">
    <source>
        <dbReference type="SAM" id="MobiDB-lite"/>
    </source>
</evidence>
<evidence type="ECO:0000313" key="13">
    <source>
        <dbReference type="Proteomes" id="UP000245320"/>
    </source>
</evidence>
<evidence type="ECO:0000313" key="20">
    <source>
        <dbReference type="RefSeq" id="XP_033699512.1"/>
    </source>
</evidence>
<keyword evidence="5" id="KW-0597">Phosphoprotein</keyword>
<dbReference type="RefSeq" id="XP_073652552.1">
    <property type="nucleotide sequence ID" value="XM_073796451.1"/>
</dbReference>
<dbReference type="RefSeq" id="XP_033699510.1">
    <property type="nucleotide sequence ID" value="XM_033843619.1"/>
</dbReference>
<evidence type="ECO:0000256" key="5">
    <source>
        <dbReference type="ARBA" id="ARBA00022553"/>
    </source>
</evidence>
<evidence type="ECO:0000256" key="2">
    <source>
        <dbReference type="ARBA" id="ARBA00004496"/>
    </source>
</evidence>
<gene>
    <name evidence="14 15 16 17 18 19 20" type="primary">CTNNBIP1</name>
</gene>
<dbReference type="PANTHER" id="PTHR47142:SF1">
    <property type="entry name" value="BETA-CATENIN-INTERACTING PROTEIN 1"/>
    <property type="match status" value="1"/>
</dbReference>
<dbReference type="RefSeq" id="XP_033699481.1">
    <property type="nucleotide sequence ID" value="XM_033843590.1"/>
</dbReference>
<dbReference type="RefSeq" id="XP_033699497.1">
    <property type="nucleotide sequence ID" value="XM_033843606.1"/>
</dbReference>
<dbReference type="GO" id="GO:0008285">
    <property type="term" value="P:negative regulation of cell population proliferation"/>
    <property type="evidence" value="ECO:0007669"/>
    <property type="project" value="UniProtKB-ARBA"/>
</dbReference>
<evidence type="ECO:0000313" key="18">
    <source>
        <dbReference type="RefSeq" id="XP_033699503.1"/>
    </source>
</evidence>
<keyword evidence="13" id="KW-1185">Reference proteome</keyword>
<feature type="compositionally biased region" description="Pro residues" evidence="11">
    <location>
        <begin position="138"/>
        <end position="152"/>
    </location>
</feature>
<dbReference type="GO" id="GO:0000122">
    <property type="term" value="P:negative regulation of transcription by RNA polymerase II"/>
    <property type="evidence" value="ECO:0007669"/>
    <property type="project" value="UniProtKB-ARBA"/>
</dbReference>
<evidence type="ECO:0000256" key="4">
    <source>
        <dbReference type="ARBA" id="ARBA00022490"/>
    </source>
</evidence>
<keyword evidence="4" id="KW-0963">Cytoplasm</keyword>
<dbReference type="InterPro" id="IPR036911">
    <property type="entry name" value="ICAT_sf"/>
</dbReference>
<feature type="compositionally biased region" description="Polar residues" evidence="11">
    <location>
        <begin position="56"/>
        <end position="65"/>
    </location>
</feature>